<dbReference type="PANTHER" id="PTHR11472">
    <property type="entry name" value="DNA REPAIR DEAD HELICASE RAD3/XP-D SUBFAMILY MEMBER"/>
    <property type="match status" value="1"/>
</dbReference>
<dbReference type="InterPro" id="IPR027417">
    <property type="entry name" value="P-loop_NTPase"/>
</dbReference>
<sequence length="943" mass="101575">MPPAPPAASATPPRLALPAAPALVAGGDGRASLVTPEGEIETLAAERLAARLRDLPPPMLVHAPATARRLGLPLFPVAYDLLELFAFCLPARTAAPTPRGLALALERDPPRDDQAAAALLPELAAELLRRLAAARDRPLNRDAAALAARMREAANWPWAESVLAALGRPRAHPSFDAFRVWRRLPEWQDTAPPMPAASHPVTPAEARARLAAILGGAAEQRPQQADYASAAAAAFAPRAQRGAPHLVLAEAGTGTGKTLGYVAPASLWAEKNGAPVWIATYTRNLQRQIEQELARLHPDPEERRRLVVVRKGRENYLCLLNMEELLGQATLAGLVVPLALVARWALATRDGDLMGGDFPGWLAELFGPAAIWPLADRRGECIHSACPHYKRCFVEHSIRRARSARIVVANHALVMVQAAFGGGEDGRPIRLVFDEGHHLFDAADSAFSAALTGAETAELRRWLLGAEGGARSRARGLRRRLEELVGDRPDLHAPLEAALEAARAALPAPGWMTRVAEERAGAGGGEGGRRNPTEAFLRRVRRQVLARAPADDAGMYDLECDLHPLGEGLAEAAEALGRALARLREPLAALRERLAARLEDEAEELELGERIRIEAQCRALERRALAPLAAWTAMLGALAAPPRAAGERPDFVDWLALERRDGREVDAGLHRHWLDPTVPFATTVAAPAHGLLITSATLRDAVAGEDEDPEAAWHAAEARTGAVHLPLPAIRAAVPSPFDYAARTRAFVVTDVARDNPGQVAAAFRALFLAAGGGALGLFTAIRRLRETHARIAPALAEAGIPLYAQHVDAMDNATLVDVFRAEEESCLLGTDAMRDGVDVPGRSLRLLVFDRVPWPRPSILHRERRTHLSGGRPQAYDDALTRHRLRQAFGRLIRRADDRGVFVLLDRSCPSRLLAGLPAGVVARRVGLKEAVAETGAFLAAR</sequence>
<reference evidence="6 7" key="1">
    <citation type="journal article" date="2014" name="Int. J. Syst. Evol. Microbiol.">
        <title>Complete genome sequence of Corynebacterium casei LMG S-19264T (=DSM 44701T), isolated from a smear-ripened cheese.</title>
        <authorList>
            <consortium name="US DOE Joint Genome Institute (JGI-PGF)"/>
            <person name="Walter F."/>
            <person name="Albersmeier A."/>
            <person name="Kalinowski J."/>
            <person name="Ruckert C."/>
        </authorList>
    </citation>
    <scope>NUCLEOTIDE SEQUENCE [LARGE SCALE GENOMIC DNA]</scope>
    <source>
        <strain evidence="6 7">CGMCC 1.16330</strain>
    </source>
</reference>
<keyword evidence="3" id="KW-0067">ATP-binding</keyword>
<organism evidence="6 7">
    <name type="scientific">Caldovatus sediminis</name>
    <dbReference type="NCBI Taxonomy" id="2041189"/>
    <lineage>
        <taxon>Bacteria</taxon>
        <taxon>Pseudomonadati</taxon>
        <taxon>Pseudomonadota</taxon>
        <taxon>Alphaproteobacteria</taxon>
        <taxon>Acetobacterales</taxon>
        <taxon>Roseomonadaceae</taxon>
        <taxon>Caldovatus</taxon>
    </lineage>
</organism>
<evidence type="ECO:0000313" key="6">
    <source>
        <dbReference type="EMBL" id="GGG49941.1"/>
    </source>
</evidence>
<dbReference type="SUPFAM" id="SSF52540">
    <property type="entry name" value="P-loop containing nucleoside triphosphate hydrolases"/>
    <property type="match status" value="1"/>
</dbReference>
<dbReference type="PANTHER" id="PTHR11472:SF34">
    <property type="entry name" value="REGULATOR OF TELOMERE ELONGATION HELICASE 1"/>
    <property type="match status" value="1"/>
</dbReference>
<accession>A0A8J2ZFJ4</accession>
<dbReference type="InterPro" id="IPR014013">
    <property type="entry name" value="Helic_SF1/SF2_ATP-bd_DinG/Rad3"/>
</dbReference>
<dbReference type="Pfam" id="PF13307">
    <property type="entry name" value="Helicase_C_2"/>
    <property type="match status" value="1"/>
</dbReference>
<dbReference type="InterPro" id="IPR045028">
    <property type="entry name" value="DinG/Rad3-like"/>
</dbReference>
<evidence type="ECO:0000256" key="3">
    <source>
        <dbReference type="ARBA" id="ARBA00022840"/>
    </source>
</evidence>
<dbReference type="GO" id="GO:0005524">
    <property type="term" value="F:ATP binding"/>
    <property type="evidence" value="ECO:0007669"/>
    <property type="project" value="UniProtKB-KW"/>
</dbReference>
<keyword evidence="6" id="KW-0347">Helicase</keyword>
<evidence type="ECO:0000259" key="5">
    <source>
        <dbReference type="PROSITE" id="PS51193"/>
    </source>
</evidence>
<comment type="similarity">
    <text evidence="4">Belongs to the helicase family. DinG subfamily.</text>
</comment>
<dbReference type="Proteomes" id="UP000597507">
    <property type="component" value="Unassembled WGS sequence"/>
</dbReference>
<dbReference type="GO" id="GO:0003676">
    <property type="term" value="F:nucleic acid binding"/>
    <property type="evidence" value="ECO:0007669"/>
    <property type="project" value="InterPro"/>
</dbReference>
<dbReference type="InterPro" id="IPR006555">
    <property type="entry name" value="ATP-dep_Helicase_C"/>
</dbReference>
<name>A0A8J2ZFJ4_9PROT</name>
<dbReference type="AlphaFoldDB" id="A0A8J2ZFJ4"/>
<proteinExistence type="inferred from homology"/>
<evidence type="ECO:0000256" key="1">
    <source>
        <dbReference type="ARBA" id="ARBA00022741"/>
    </source>
</evidence>
<dbReference type="RefSeq" id="WP_188903770.1">
    <property type="nucleotide sequence ID" value="NZ_BMKS01000021.1"/>
</dbReference>
<dbReference type="GO" id="GO:0016818">
    <property type="term" value="F:hydrolase activity, acting on acid anhydrides, in phosphorus-containing anhydrides"/>
    <property type="evidence" value="ECO:0007669"/>
    <property type="project" value="InterPro"/>
</dbReference>
<gene>
    <name evidence="6" type="ORF">GCM10010964_41530</name>
</gene>
<dbReference type="PROSITE" id="PS51193">
    <property type="entry name" value="HELICASE_ATP_BIND_2"/>
    <property type="match status" value="1"/>
</dbReference>
<dbReference type="GO" id="GO:0003678">
    <property type="term" value="F:DNA helicase activity"/>
    <property type="evidence" value="ECO:0007669"/>
    <property type="project" value="TreeGrafter"/>
</dbReference>
<dbReference type="SMART" id="SM00491">
    <property type="entry name" value="HELICc2"/>
    <property type="match status" value="1"/>
</dbReference>
<comment type="caution">
    <text evidence="6">The sequence shown here is derived from an EMBL/GenBank/DDBJ whole genome shotgun (WGS) entry which is preliminary data.</text>
</comment>
<dbReference type="Gene3D" id="3.40.50.300">
    <property type="entry name" value="P-loop containing nucleotide triphosphate hydrolases"/>
    <property type="match status" value="2"/>
</dbReference>
<keyword evidence="7" id="KW-1185">Reference proteome</keyword>
<evidence type="ECO:0000256" key="4">
    <source>
        <dbReference type="ARBA" id="ARBA00038058"/>
    </source>
</evidence>
<dbReference type="EMBL" id="BMKS01000021">
    <property type="protein sequence ID" value="GGG49941.1"/>
    <property type="molecule type" value="Genomic_DNA"/>
</dbReference>
<dbReference type="GO" id="GO:0006139">
    <property type="term" value="P:nucleobase-containing compound metabolic process"/>
    <property type="evidence" value="ECO:0007669"/>
    <property type="project" value="InterPro"/>
</dbReference>
<keyword evidence="2" id="KW-0378">Hydrolase</keyword>
<evidence type="ECO:0000313" key="7">
    <source>
        <dbReference type="Proteomes" id="UP000597507"/>
    </source>
</evidence>
<evidence type="ECO:0000256" key="2">
    <source>
        <dbReference type="ARBA" id="ARBA00022801"/>
    </source>
</evidence>
<keyword evidence="1" id="KW-0547">Nucleotide-binding</keyword>
<protein>
    <submittedName>
        <fullName evidence="6">DNA helicase</fullName>
    </submittedName>
</protein>
<feature type="domain" description="Helicase ATP-binding" evidence="5">
    <location>
        <begin position="210"/>
        <end position="488"/>
    </location>
</feature>